<feature type="transmembrane region" description="Helical" evidence="5">
    <location>
        <begin position="109"/>
        <end position="130"/>
    </location>
</feature>
<keyword evidence="8" id="KW-1185">Reference proteome</keyword>
<gene>
    <name evidence="7" type="ORF">BXY53_1333</name>
</gene>
<comment type="caution">
    <text evidence="7">The sequence shown here is derived from an EMBL/GenBank/DDBJ whole genome shotgun (WGS) entry which is preliminary data.</text>
</comment>
<dbReference type="OrthoDB" id="9810614at2"/>
<evidence type="ECO:0000313" key="7">
    <source>
        <dbReference type="EMBL" id="RIA56231.1"/>
    </source>
</evidence>
<dbReference type="EMBL" id="QXDF01000001">
    <property type="protein sequence ID" value="RIA56231.1"/>
    <property type="molecule type" value="Genomic_DNA"/>
</dbReference>
<dbReference type="PANTHER" id="PTHR23521">
    <property type="entry name" value="TRANSPORTER MFS SUPERFAMILY"/>
    <property type="match status" value="1"/>
</dbReference>
<keyword evidence="1 5" id="KW-0812">Transmembrane</keyword>
<evidence type="ECO:0000256" key="4">
    <source>
        <dbReference type="SAM" id="MobiDB-lite"/>
    </source>
</evidence>
<feature type="transmembrane region" description="Helical" evidence="5">
    <location>
        <begin position="241"/>
        <end position="264"/>
    </location>
</feature>
<feature type="transmembrane region" description="Helical" evidence="5">
    <location>
        <begin position="301"/>
        <end position="322"/>
    </location>
</feature>
<dbReference type="GO" id="GO:0022857">
    <property type="term" value="F:transmembrane transporter activity"/>
    <property type="evidence" value="ECO:0007669"/>
    <property type="project" value="InterPro"/>
</dbReference>
<accession>A0A397QD94</accession>
<keyword evidence="3 5" id="KW-0472">Membrane</keyword>
<feature type="transmembrane region" description="Helical" evidence="5">
    <location>
        <begin position="276"/>
        <end position="295"/>
    </location>
</feature>
<dbReference type="PROSITE" id="PS50850">
    <property type="entry name" value="MFS"/>
    <property type="match status" value="1"/>
</dbReference>
<dbReference type="AlphaFoldDB" id="A0A397QD94"/>
<dbReference type="CDD" id="cd17477">
    <property type="entry name" value="MFS_YcaD_like"/>
    <property type="match status" value="1"/>
</dbReference>
<feature type="transmembrane region" description="Helical" evidence="5">
    <location>
        <begin position="211"/>
        <end position="235"/>
    </location>
</feature>
<organism evidence="7 8">
    <name type="scientific">Dichotomicrobium thermohalophilum</name>
    <dbReference type="NCBI Taxonomy" id="933063"/>
    <lineage>
        <taxon>Bacteria</taxon>
        <taxon>Pseudomonadati</taxon>
        <taxon>Pseudomonadota</taxon>
        <taxon>Alphaproteobacteria</taxon>
        <taxon>Hyphomicrobiales</taxon>
        <taxon>Hyphomicrobiaceae</taxon>
        <taxon>Dichotomicrobium</taxon>
    </lineage>
</organism>
<dbReference type="InterPro" id="IPR011701">
    <property type="entry name" value="MFS"/>
</dbReference>
<feature type="domain" description="Major facilitator superfamily (MFS) profile" evidence="6">
    <location>
        <begin position="210"/>
        <end position="454"/>
    </location>
</feature>
<feature type="transmembrane region" description="Helical" evidence="5">
    <location>
        <begin position="171"/>
        <end position="190"/>
    </location>
</feature>
<dbReference type="SUPFAM" id="SSF103473">
    <property type="entry name" value="MFS general substrate transporter"/>
    <property type="match status" value="1"/>
</dbReference>
<dbReference type="InterPro" id="IPR020846">
    <property type="entry name" value="MFS_dom"/>
</dbReference>
<feature type="region of interest" description="Disordered" evidence="4">
    <location>
        <begin position="416"/>
        <end position="454"/>
    </location>
</feature>
<evidence type="ECO:0000259" key="6">
    <source>
        <dbReference type="PROSITE" id="PS50850"/>
    </source>
</evidence>
<sequence length="454" mass="47129">MTTAIAPRPDTTASAALKIWALLLGMGAMLAGNGLQSSLLGLRAESEGFGDGITGLMMSGFYLGFLAGSVLTPKMLRNVGHVRTFGALASLASIAILVHGLFIDPAVWTAMRFMTGLSFAGLYVVTESWLNHSVPNTLRGSILALYWVIGYLGLAAGQVMLNAAPPETSDLFILCSIVISFALVPILLTATPQPDVSTPQSVSLRFLVQTAPLGAIGCFATGTAQGVILGMAPVYASKLGLSVAEVSVFMIALVVGGVVLQWPLGKLSDIFDRRKVILGIALSAAVAALLMEAVAAVSFTALLLACAVMGGLVLSLYPIFLAYTNDWLEPNQMVAASGTLVLTFGAGAILGPSGAGWLMGMFGPEGFVAYLALIHLGIAVFAIYRMTRRAAPEEQGEYVLGPSQPAPSATLWAEEIAETDGEPEEEAASELGDSVVSGEATESARGDPPESSRS</sequence>
<proteinExistence type="predicted"/>
<dbReference type="InterPro" id="IPR036259">
    <property type="entry name" value="MFS_trans_sf"/>
</dbReference>
<feature type="transmembrane region" description="Helical" evidence="5">
    <location>
        <begin position="142"/>
        <end position="165"/>
    </location>
</feature>
<feature type="compositionally biased region" description="Basic and acidic residues" evidence="4">
    <location>
        <begin position="442"/>
        <end position="454"/>
    </location>
</feature>
<dbReference type="PANTHER" id="PTHR23521:SF3">
    <property type="entry name" value="MFS TRANSPORTER"/>
    <property type="match status" value="1"/>
</dbReference>
<feature type="transmembrane region" description="Helical" evidence="5">
    <location>
        <begin position="334"/>
        <end position="355"/>
    </location>
</feature>
<evidence type="ECO:0000256" key="3">
    <source>
        <dbReference type="ARBA" id="ARBA00023136"/>
    </source>
</evidence>
<feature type="transmembrane region" description="Helical" evidence="5">
    <location>
        <begin position="52"/>
        <end position="72"/>
    </location>
</feature>
<dbReference type="GO" id="GO:0005886">
    <property type="term" value="C:plasma membrane"/>
    <property type="evidence" value="ECO:0007669"/>
    <property type="project" value="TreeGrafter"/>
</dbReference>
<feature type="transmembrane region" description="Helical" evidence="5">
    <location>
        <begin position="84"/>
        <end position="103"/>
    </location>
</feature>
<evidence type="ECO:0000313" key="8">
    <source>
        <dbReference type="Proteomes" id="UP000266273"/>
    </source>
</evidence>
<feature type="compositionally biased region" description="Acidic residues" evidence="4">
    <location>
        <begin position="416"/>
        <end position="428"/>
    </location>
</feature>
<dbReference type="Pfam" id="PF07690">
    <property type="entry name" value="MFS_1"/>
    <property type="match status" value="1"/>
</dbReference>
<reference evidence="7 8" key="1">
    <citation type="submission" date="2018-08" db="EMBL/GenBank/DDBJ databases">
        <title>Genomic Encyclopedia of Archaeal and Bacterial Type Strains, Phase II (KMG-II): from individual species to whole genera.</title>
        <authorList>
            <person name="Goeker M."/>
        </authorList>
    </citation>
    <scope>NUCLEOTIDE SEQUENCE [LARGE SCALE GENOMIC DNA]</scope>
    <source>
        <strain evidence="7 8">DSM 5002</strain>
    </source>
</reference>
<name>A0A397QD94_9HYPH</name>
<dbReference type="InterPro" id="IPR047200">
    <property type="entry name" value="MFS_YcaD-like"/>
</dbReference>
<feature type="transmembrane region" description="Helical" evidence="5">
    <location>
        <begin position="367"/>
        <end position="384"/>
    </location>
</feature>
<dbReference type="RefSeq" id="WP_119061047.1">
    <property type="nucleotide sequence ID" value="NZ_QXDF01000001.1"/>
</dbReference>
<keyword evidence="2 5" id="KW-1133">Transmembrane helix</keyword>
<dbReference type="Proteomes" id="UP000266273">
    <property type="component" value="Unassembled WGS sequence"/>
</dbReference>
<evidence type="ECO:0000256" key="2">
    <source>
        <dbReference type="ARBA" id="ARBA00022989"/>
    </source>
</evidence>
<dbReference type="Gene3D" id="1.20.1250.20">
    <property type="entry name" value="MFS general substrate transporter like domains"/>
    <property type="match status" value="2"/>
</dbReference>
<feature type="transmembrane region" description="Helical" evidence="5">
    <location>
        <begin position="12"/>
        <end position="32"/>
    </location>
</feature>
<evidence type="ECO:0000256" key="1">
    <source>
        <dbReference type="ARBA" id="ARBA00022692"/>
    </source>
</evidence>
<protein>
    <submittedName>
        <fullName evidence="7">Putative MFS family arabinose efflux permease</fullName>
    </submittedName>
</protein>
<evidence type="ECO:0000256" key="5">
    <source>
        <dbReference type="SAM" id="Phobius"/>
    </source>
</evidence>